<name>A0A926GBK9_9RHOB</name>
<feature type="signal peptide" evidence="1">
    <location>
        <begin position="1"/>
        <end position="19"/>
    </location>
</feature>
<evidence type="ECO:0000313" key="3">
    <source>
        <dbReference type="Proteomes" id="UP000608594"/>
    </source>
</evidence>
<keyword evidence="3" id="KW-1185">Reference proteome</keyword>
<feature type="chain" id="PRO_5038024363" description="Lipoprotein" evidence="1">
    <location>
        <begin position="20"/>
        <end position="107"/>
    </location>
</feature>
<sequence>MIRQTANLLKATGGAKALAALCLLGLAACTTPTDRVPFNIDGRVYVVSGGNGGLVTGPVGASLSQADGLSADRAFHEYCRTQGRNGSAGTYAMLGSVGVWQYAGCRR</sequence>
<proteinExistence type="predicted"/>
<protein>
    <recommendedName>
        <fullName evidence="4">Lipoprotein</fullName>
    </recommendedName>
</protein>
<reference evidence="2" key="1">
    <citation type="submission" date="2020-08" db="EMBL/GenBank/DDBJ databases">
        <title>Paracoccus amoyensis sp. nov., isolated from the surface seawater at coast of Xiamen, Fujian.</title>
        <authorList>
            <person name="Lyu L."/>
        </authorList>
    </citation>
    <scope>NUCLEOTIDE SEQUENCE</scope>
    <source>
        <strain evidence="2">11-3</strain>
    </source>
</reference>
<dbReference type="PROSITE" id="PS51257">
    <property type="entry name" value="PROKAR_LIPOPROTEIN"/>
    <property type="match status" value="1"/>
</dbReference>
<evidence type="ECO:0008006" key="4">
    <source>
        <dbReference type="Google" id="ProtNLM"/>
    </source>
</evidence>
<evidence type="ECO:0000256" key="1">
    <source>
        <dbReference type="SAM" id="SignalP"/>
    </source>
</evidence>
<organism evidence="2 3">
    <name type="scientific">Paracoccus amoyensis</name>
    <dbReference type="NCBI Taxonomy" id="2760093"/>
    <lineage>
        <taxon>Bacteria</taxon>
        <taxon>Pseudomonadati</taxon>
        <taxon>Pseudomonadota</taxon>
        <taxon>Alphaproteobacteria</taxon>
        <taxon>Rhodobacterales</taxon>
        <taxon>Paracoccaceae</taxon>
        <taxon>Paracoccus</taxon>
    </lineage>
</organism>
<accession>A0A926GBK9</accession>
<evidence type="ECO:0000313" key="2">
    <source>
        <dbReference type="EMBL" id="MBC9245401.1"/>
    </source>
</evidence>
<dbReference type="AlphaFoldDB" id="A0A926GBK9"/>
<dbReference type="EMBL" id="JACOQL010000001">
    <property type="protein sequence ID" value="MBC9245401.1"/>
    <property type="molecule type" value="Genomic_DNA"/>
</dbReference>
<keyword evidence="1" id="KW-0732">Signal</keyword>
<dbReference type="RefSeq" id="WP_187791804.1">
    <property type="nucleotide sequence ID" value="NZ_JACOQL010000001.1"/>
</dbReference>
<dbReference type="Proteomes" id="UP000608594">
    <property type="component" value="Unassembled WGS sequence"/>
</dbReference>
<comment type="caution">
    <text evidence="2">The sequence shown here is derived from an EMBL/GenBank/DDBJ whole genome shotgun (WGS) entry which is preliminary data.</text>
</comment>
<gene>
    <name evidence="2" type="ORF">H4P12_01435</name>
</gene>